<evidence type="ECO:0000313" key="2">
    <source>
        <dbReference type="Proteomes" id="UP000198412"/>
    </source>
</evidence>
<dbReference type="PROSITE" id="PS51257">
    <property type="entry name" value="PROKAR_LIPOPROTEIN"/>
    <property type="match status" value="1"/>
</dbReference>
<evidence type="ECO:0000313" key="1">
    <source>
        <dbReference type="EMBL" id="SNR55420.1"/>
    </source>
</evidence>
<dbReference type="Proteomes" id="UP000198412">
    <property type="component" value="Unassembled WGS sequence"/>
</dbReference>
<keyword evidence="2" id="KW-1185">Reference proteome</keyword>
<gene>
    <name evidence="1" type="ORF">SAMN04488111_1706</name>
</gene>
<organism evidence="1 2">
    <name type="scientific">Lutibacter flavus</name>
    <dbReference type="NCBI Taxonomy" id="691689"/>
    <lineage>
        <taxon>Bacteria</taxon>
        <taxon>Pseudomonadati</taxon>
        <taxon>Bacteroidota</taxon>
        <taxon>Flavobacteriia</taxon>
        <taxon>Flavobacteriales</taxon>
        <taxon>Flavobacteriaceae</taxon>
        <taxon>Lutibacter</taxon>
    </lineage>
</organism>
<proteinExistence type="predicted"/>
<dbReference type="EMBL" id="FZNX01000002">
    <property type="protein sequence ID" value="SNR55420.1"/>
    <property type="molecule type" value="Genomic_DNA"/>
</dbReference>
<reference evidence="2" key="1">
    <citation type="submission" date="2017-06" db="EMBL/GenBank/DDBJ databases">
        <authorList>
            <person name="Varghese N."/>
            <person name="Submissions S."/>
        </authorList>
    </citation>
    <scope>NUCLEOTIDE SEQUENCE [LARGE SCALE GENOMIC DNA]</scope>
    <source>
        <strain evidence="2">DSM 27993</strain>
    </source>
</reference>
<evidence type="ECO:0008006" key="3">
    <source>
        <dbReference type="Google" id="ProtNLM"/>
    </source>
</evidence>
<name>A0A238X9N3_9FLAO</name>
<sequence>MKVFKHIIKTIVFMAIVFSCSKNSEPSQEEEKLELLNLKNEIEQIINSEDCSETTTCEFIAFGSKPCGGAWSYLVYSSNINVALLKEKVNFYNKLENEYNIKWNIISDCMAVSPPSNVECINGKCIAIF</sequence>
<dbReference type="OrthoDB" id="5526158at2"/>
<dbReference type="RefSeq" id="WP_141107288.1">
    <property type="nucleotide sequence ID" value="NZ_FZNX01000002.1"/>
</dbReference>
<protein>
    <recommendedName>
        <fullName evidence="3">Lipoprotein</fullName>
    </recommendedName>
</protein>
<accession>A0A238X9N3</accession>
<dbReference type="AlphaFoldDB" id="A0A238X9N3"/>